<dbReference type="RefSeq" id="WP_349165385.1">
    <property type="nucleotide sequence ID" value="NZ_JBBMFE010000019.1"/>
</dbReference>
<keyword evidence="1" id="KW-0175">Coiled coil</keyword>
<sequence>MKRTISDRKNAMNVLLNTGFIDDRKRVVVDLIGSRNGTSGHLINDEIMTLDNELKKKAAILKALSKSNMQDEVEKIEYVDLGLYNKDSNLYFWDSLSIAELDNSEIKRGINILESIISFWENKKDYGNYRWNEDISKVLKGNSIQDYIDYREYVINNLVSMQNVEQQLEKWDSTIQIYNCTLLFRQETPEETSYKEEDIIALKKLIPKLEKYDFSLIKSITGEILSLRSTFSANQKVIDKLTNARNALKNAKNEYDEQGAACPYCNTKFANTTLLNDGFEEVEKLLQIESGSIGERIALKRKELESAVEKVKEIVHPYVDGLDESVIDLLIQRKTSLKGFISDSGRVANVEKVVKYLATADYVSETEGDNLIIDIQRVLSGLIRNIENQEFDNLYIKHKYEKVEELYGEDIKNMMEQMTVETLKKKFKYLEKVVWEKENTEIYVIKGEMKDLIVRKEKITRIRQQLNELSKVYDKSVEEYKNITLKQLRVPLLIYTGKILQDYQNGLGVFVSKDEMRFVSNGDAKHDILNTFSSGQLSGFVLSFLFAMNKQYIKASSDDIGFILIDDPVQTMDDINISSLIEVLRNDFSDKQIILSTHEMDKENYILYKFYKYNRIGQSFNVKEEIYG</sequence>
<evidence type="ECO:0000313" key="2">
    <source>
        <dbReference type="EMBL" id="MEQ2473851.1"/>
    </source>
</evidence>
<feature type="coiled-coil region" evidence="1">
    <location>
        <begin position="234"/>
        <end position="261"/>
    </location>
</feature>
<dbReference type="Gene3D" id="3.40.50.300">
    <property type="entry name" value="P-loop containing nucleotide triphosphate hydrolases"/>
    <property type="match status" value="1"/>
</dbReference>
<dbReference type="InterPro" id="IPR027417">
    <property type="entry name" value="P-loop_NTPase"/>
</dbReference>
<dbReference type="EMBL" id="JBBMFE010000019">
    <property type="protein sequence ID" value="MEQ2473851.1"/>
    <property type="molecule type" value="Genomic_DNA"/>
</dbReference>
<reference evidence="2 3" key="1">
    <citation type="submission" date="2024-03" db="EMBL/GenBank/DDBJ databases">
        <title>Human intestinal bacterial collection.</title>
        <authorList>
            <person name="Pauvert C."/>
            <person name="Hitch T.C.A."/>
            <person name="Clavel T."/>
        </authorList>
    </citation>
    <scope>NUCLEOTIDE SEQUENCE [LARGE SCALE GENOMIC DNA]</scope>
    <source>
        <strain evidence="2 3">CLA-AA-H132</strain>
    </source>
</reference>
<keyword evidence="3" id="KW-1185">Reference proteome</keyword>
<proteinExistence type="predicted"/>
<name>A0ABV1FLC3_9FIRM</name>
<organism evidence="2 3">
    <name type="scientific">Laedolimicola intestinihominis</name>
    <dbReference type="NCBI Taxonomy" id="3133166"/>
    <lineage>
        <taxon>Bacteria</taxon>
        <taxon>Bacillati</taxon>
        <taxon>Bacillota</taxon>
        <taxon>Clostridia</taxon>
        <taxon>Lachnospirales</taxon>
        <taxon>Lachnospiraceae</taxon>
        <taxon>Laedolimicola</taxon>
    </lineage>
</organism>
<dbReference type="Proteomes" id="UP001438008">
    <property type="component" value="Unassembled WGS sequence"/>
</dbReference>
<gene>
    <name evidence="2" type="ORF">WMO29_15365</name>
</gene>
<evidence type="ECO:0000313" key="3">
    <source>
        <dbReference type="Proteomes" id="UP001438008"/>
    </source>
</evidence>
<evidence type="ECO:0000256" key="1">
    <source>
        <dbReference type="SAM" id="Coils"/>
    </source>
</evidence>
<accession>A0ABV1FLC3</accession>
<dbReference type="SUPFAM" id="SSF52540">
    <property type="entry name" value="P-loop containing nucleoside triphosphate hydrolases"/>
    <property type="match status" value="1"/>
</dbReference>
<protein>
    <recommendedName>
        <fullName evidence="4">Exonuclease SbcC</fullName>
    </recommendedName>
</protein>
<comment type="caution">
    <text evidence="2">The sequence shown here is derived from an EMBL/GenBank/DDBJ whole genome shotgun (WGS) entry which is preliminary data.</text>
</comment>
<evidence type="ECO:0008006" key="4">
    <source>
        <dbReference type="Google" id="ProtNLM"/>
    </source>
</evidence>